<dbReference type="NCBIfam" id="NF003819">
    <property type="entry name" value="PRK05412.1"/>
    <property type="match status" value="1"/>
</dbReference>
<comment type="function">
    <text evidence="3">Nucleotide-binding protein.</text>
</comment>
<dbReference type="RefSeq" id="WP_377332640.1">
    <property type="nucleotide sequence ID" value="NZ_JBHSGB010000006.1"/>
</dbReference>
<dbReference type="SUPFAM" id="SSF89963">
    <property type="entry name" value="YajQ-like"/>
    <property type="match status" value="2"/>
</dbReference>
<name>A0ABV9JK46_9GAMM</name>
<dbReference type="PANTHER" id="PTHR30476">
    <property type="entry name" value="UPF0234 PROTEIN YAJQ"/>
    <property type="match status" value="1"/>
</dbReference>
<dbReference type="Proteomes" id="UP001595962">
    <property type="component" value="Unassembled WGS sequence"/>
</dbReference>
<evidence type="ECO:0000256" key="2">
    <source>
        <dbReference type="ARBA" id="ARBA00093450"/>
    </source>
</evidence>
<dbReference type="PANTHER" id="PTHR30476:SF0">
    <property type="entry name" value="UPF0234 PROTEIN YAJQ"/>
    <property type="match status" value="1"/>
</dbReference>
<dbReference type="InterPro" id="IPR036183">
    <property type="entry name" value="YajQ-like_sf"/>
</dbReference>
<evidence type="ECO:0000313" key="5">
    <source>
        <dbReference type="Proteomes" id="UP001595962"/>
    </source>
</evidence>
<organism evidence="4 5">
    <name type="scientific">Rheinheimera marina</name>
    <dbReference type="NCBI Taxonomy" id="1774958"/>
    <lineage>
        <taxon>Bacteria</taxon>
        <taxon>Pseudomonadati</taxon>
        <taxon>Pseudomonadota</taxon>
        <taxon>Gammaproteobacteria</taxon>
        <taxon>Chromatiales</taxon>
        <taxon>Chromatiaceae</taxon>
        <taxon>Rheinheimera</taxon>
    </lineage>
</organism>
<dbReference type="CDD" id="cd11740">
    <property type="entry name" value="YajQ_like"/>
    <property type="match status" value="1"/>
</dbReference>
<protein>
    <recommendedName>
        <fullName evidence="3">Nucleotide-binding protein ACFO3I_06285</fullName>
    </recommendedName>
</protein>
<dbReference type="Gene3D" id="3.30.70.990">
    <property type="entry name" value="YajQ-like, domain 2"/>
    <property type="match status" value="1"/>
</dbReference>
<dbReference type="HAMAP" id="MF_00632">
    <property type="entry name" value="UPF0234"/>
    <property type="match status" value="1"/>
</dbReference>
<dbReference type="EMBL" id="JBHSGB010000006">
    <property type="protein sequence ID" value="MFC4654626.1"/>
    <property type="molecule type" value="Genomic_DNA"/>
</dbReference>
<keyword evidence="5" id="KW-1185">Reference proteome</keyword>
<dbReference type="Gene3D" id="3.30.70.860">
    <property type="match status" value="1"/>
</dbReference>
<evidence type="ECO:0000256" key="1">
    <source>
        <dbReference type="ARBA" id="ARBA00022741"/>
    </source>
</evidence>
<dbReference type="Pfam" id="PF04461">
    <property type="entry name" value="YajQ"/>
    <property type="match status" value="1"/>
</dbReference>
<keyword evidence="1 3" id="KW-0547">Nucleotide-binding</keyword>
<evidence type="ECO:0000313" key="4">
    <source>
        <dbReference type="EMBL" id="MFC4654626.1"/>
    </source>
</evidence>
<reference evidence="5" key="1">
    <citation type="journal article" date="2019" name="Int. J. Syst. Evol. Microbiol.">
        <title>The Global Catalogue of Microorganisms (GCM) 10K type strain sequencing project: providing services to taxonomists for standard genome sequencing and annotation.</title>
        <authorList>
            <consortium name="The Broad Institute Genomics Platform"/>
            <consortium name="The Broad Institute Genome Sequencing Center for Infectious Disease"/>
            <person name="Wu L."/>
            <person name="Ma J."/>
        </authorList>
    </citation>
    <scope>NUCLEOTIDE SEQUENCE [LARGE SCALE GENOMIC DNA]</scope>
    <source>
        <strain evidence="5">DT28</strain>
    </source>
</reference>
<accession>A0ABV9JK46</accession>
<comment type="similarity">
    <text evidence="2 3">Belongs to the YajQ family.</text>
</comment>
<sequence>MPSFDIVSKVEQQEILNAVENSNRELATRFDFRGVQASFELKDKQVSMTAESEYQLQQMFEMFLAKAVKRNLDVRSFTEEKVVHSGKTYSQLVSVKQGIETEMAKKIVKMLKDSKIKVQAAIQGDEVRVSGKKRDDLQEAIAHIRASDLGQPFQYQNFRD</sequence>
<gene>
    <name evidence="4" type="ORF">ACFO3I_06285</name>
</gene>
<dbReference type="InterPro" id="IPR035570">
    <property type="entry name" value="UPF0234_N"/>
</dbReference>
<dbReference type="InterPro" id="IPR007551">
    <property type="entry name" value="YajQ/Smlt4090-like"/>
</dbReference>
<proteinExistence type="inferred from homology"/>
<comment type="caution">
    <text evidence="4">The sequence shown here is derived from an EMBL/GenBank/DDBJ whole genome shotgun (WGS) entry which is preliminary data.</text>
</comment>
<dbReference type="InterPro" id="IPR035571">
    <property type="entry name" value="UPF0234-like_C"/>
</dbReference>
<evidence type="ECO:0000256" key="3">
    <source>
        <dbReference type="HAMAP-Rule" id="MF_00632"/>
    </source>
</evidence>